<organism evidence="4 5">
    <name type="scientific">Cinchona calisaya</name>
    <dbReference type="NCBI Taxonomy" id="153742"/>
    <lineage>
        <taxon>Eukaryota</taxon>
        <taxon>Viridiplantae</taxon>
        <taxon>Streptophyta</taxon>
        <taxon>Embryophyta</taxon>
        <taxon>Tracheophyta</taxon>
        <taxon>Spermatophyta</taxon>
        <taxon>Magnoliopsida</taxon>
        <taxon>eudicotyledons</taxon>
        <taxon>Gunneridae</taxon>
        <taxon>Pentapetalae</taxon>
        <taxon>asterids</taxon>
        <taxon>lamiids</taxon>
        <taxon>Gentianales</taxon>
        <taxon>Rubiaceae</taxon>
        <taxon>Cinchonoideae</taxon>
        <taxon>Cinchoneae</taxon>
        <taxon>Cinchona</taxon>
    </lineage>
</organism>
<dbReference type="Pfam" id="PF01657">
    <property type="entry name" value="Stress-antifung"/>
    <property type="match status" value="1"/>
</dbReference>
<gene>
    <name evidence="4" type="ORF">ACH5RR_014894</name>
</gene>
<evidence type="ECO:0000259" key="3">
    <source>
        <dbReference type="Pfam" id="PF01657"/>
    </source>
</evidence>
<accession>A0ABD2ZV38</accession>
<dbReference type="Gene3D" id="3.30.430.20">
    <property type="entry name" value="Gnk2 domain, C-X8-C-X2-C motif"/>
    <property type="match status" value="1"/>
</dbReference>
<evidence type="ECO:0000256" key="1">
    <source>
        <dbReference type="ARBA" id="ARBA00022729"/>
    </source>
</evidence>
<reference evidence="4 5" key="1">
    <citation type="submission" date="2024-11" db="EMBL/GenBank/DDBJ databases">
        <title>A near-complete genome assembly of Cinchona calisaya.</title>
        <authorList>
            <person name="Lian D.C."/>
            <person name="Zhao X.W."/>
            <person name="Wei L."/>
        </authorList>
    </citation>
    <scope>NUCLEOTIDE SEQUENCE [LARGE SCALE GENOMIC DNA]</scope>
    <source>
        <tissue evidence="4">Nenye</tissue>
    </source>
</reference>
<sequence length="137" mass="15337">MASTIPLLAMAVAFLKKSRIKSLKSESGPDLISPPPSPLSSISFFSLKLKVSKWGTRIVNTDVCAECVLNDRWVILQQCPDLKVAGIWYDECLLRYTDKFMLSKEDTEIGFGVQSKPINATDSEKFQQVLGDFRFAE</sequence>
<evidence type="ECO:0000313" key="4">
    <source>
        <dbReference type="EMBL" id="KAL3522060.1"/>
    </source>
</evidence>
<dbReference type="InterPro" id="IPR002902">
    <property type="entry name" value="GNK2"/>
</dbReference>
<keyword evidence="1" id="KW-0732">Signal</keyword>
<keyword evidence="2" id="KW-0677">Repeat</keyword>
<dbReference type="AlphaFoldDB" id="A0ABD2ZV38"/>
<keyword evidence="5" id="KW-1185">Reference proteome</keyword>
<evidence type="ECO:0000313" key="5">
    <source>
        <dbReference type="Proteomes" id="UP001630127"/>
    </source>
</evidence>
<feature type="domain" description="Gnk2-homologous" evidence="3">
    <location>
        <begin position="59"/>
        <end position="98"/>
    </location>
</feature>
<name>A0ABD2ZV38_9GENT</name>
<dbReference type="EMBL" id="JBJUIK010000007">
    <property type="protein sequence ID" value="KAL3522060.1"/>
    <property type="molecule type" value="Genomic_DNA"/>
</dbReference>
<evidence type="ECO:0000256" key="2">
    <source>
        <dbReference type="ARBA" id="ARBA00022737"/>
    </source>
</evidence>
<dbReference type="InterPro" id="IPR038408">
    <property type="entry name" value="GNK2_sf"/>
</dbReference>
<comment type="caution">
    <text evidence="4">The sequence shown here is derived from an EMBL/GenBank/DDBJ whole genome shotgun (WGS) entry which is preliminary data.</text>
</comment>
<proteinExistence type="predicted"/>
<protein>
    <recommendedName>
        <fullName evidence="3">Gnk2-homologous domain-containing protein</fullName>
    </recommendedName>
</protein>
<dbReference type="Proteomes" id="UP001630127">
    <property type="component" value="Unassembled WGS sequence"/>
</dbReference>